<reference evidence="3 4" key="1">
    <citation type="journal article" date="2018" name="Biotechnol. Biofuels">
        <title>Integrative visual omics of the white-rot fungus Polyporus brumalis exposes the biotechnological potential of its oxidative enzymes for delignifying raw plant biomass.</title>
        <authorList>
            <person name="Miyauchi S."/>
            <person name="Rancon A."/>
            <person name="Drula E."/>
            <person name="Hage H."/>
            <person name="Chaduli D."/>
            <person name="Favel A."/>
            <person name="Grisel S."/>
            <person name="Henrissat B."/>
            <person name="Herpoel-Gimbert I."/>
            <person name="Ruiz-Duenas F.J."/>
            <person name="Chevret D."/>
            <person name="Hainaut M."/>
            <person name="Lin J."/>
            <person name="Wang M."/>
            <person name="Pangilinan J."/>
            <person name="Lipzen A."/>
            <person name="Lesage-Meessen L."/>
            <person name="Navarro D."/>
            <person name="Riley R."/>
            <person name="Grigoriev I.V."/>
            <person name="Zhou S."/>
            <person name="Raouche S."/>
            <person name="Rosso M.N."/>
        </authorList>
    </citation>
    <scope>NUCLEOTIDE SEQUENCE [LARGE SCALE GENOMIC DNA]</scope>
    <source>
        <strain evidence="3 4">BRFM 1820</strain>
    </source>
</reference>
<feature type="region of interest" description="Disordered" evidence="1">
    <location>
        <begin position="1"/>
        <end position="71"/>
    </location>
</feature>
<organism evidence="3 4">
    <name type="scientific">Lentinus brumalis</name>
    <dbReference type="NCBI Taxonomy" id="2498619"/>
    <lineage>
        <taxon>Eukaryota</taxon>
        <taxon>Fungi</taxon>
        <taxon>Dikarya</taxon>
        <taxon>Basidiomycota</taxon>
        <taxon>Agaricomycotina</taxon>
        <taxon>Agaricomycetes</taxon>
        <taxon>Polyporales</taxon>
        <taxon>Polyporaceae</taxon>
        <taxon>Lentinus</taxon>
    </lineage>
</organism>
<accession>A0A371CP32</accession>
<sequence length="193" mass="20292">MSPTSSMHALPMNTTEGFAPRHDSVRCHIPNTTIVAPNLPLTGTNPTSPGSPGTGGSGSSGEAGSGSNGRSHVGPIVGGVLGSVTLVAAASAGTFFWYHRRGRSQRSPSSYSLKQEEPMASKAARERYRAMRQGQPTAPSEVFAAAGEDQGSAADNSFRNAFLVGLRSEVEHLRTLMQGIREERLQPPPEYSG</sequence>
<evidence type="ECO:0000256" key="1">
    <source>
        <dbReference type="SAM" id="MobiDB-lite"/>
    </source>
</evidence>
<feature type="compositionally biased region" description="Gly residues" evidence="1">
    <location>
        <begin position="52"/>
        <end position="67"/>
    </location>
</feature>
<feature type="region of interest" description="Disordered" evidence="1">
    <location>
        <begin position="104"/>
        <end position="139"/>
    </location>
</feature>
<evidence type="ECO:0000256" key="2">
    <source>
        <dbReference type="SAM" id="Phobius"/>
    </source>
</evidence>
<feature type="compositionally biased region" description="Polar residues" evidence="1">
    <location>
        <begin position="1"/>
        <end position="16"/>
    </location>
</feature>
<dbReference type="EMBL" id="KZ857494">
    <property type="protein sequence ID" value="RDX42059.1"/>
    <property type="molecule type" value="Genomic_DNA"/>
</dbReference>
<feature type="compositionally biased region" description="Low complexity" evidence="1">
    <location>
        <begin position="36"/>
        <end position="51"/>
    </location>
</feature>
<name>A0A371CP32_9APHY</name>
<dbReference type="OrthoDB" id="2998599at2759"/>
<feature type="compositionally biased region" description="Basic and acidic residues" evidence="1">
    <location>
        <begin position="114"/>
        <end position="129"/>
    </location>
</feature>
<feature type="transmembrane region" description="Helical" evidence="2">
    <location>
        <begin position="76"/>
        <end position="98"/>
    </location>
</feature>
<evidence type="ECO:0008006" key="5">
    <source>
        <dbReference type="Google" id="ProtNLM"/>
    </source>
</evidence>
<evidence type="ECO:0000313" key="4">
    <source>
        <dbReference type="Proteomes" id="UP000256964"/>
    </source>
</evidence>
<dbReference type="Proteomes" id="UP000256964">
    <property type="component" value="Unassembled WGS sequence"/>
</dbReference>
<proteinExistence type="predicted"/>
<dbReference type="AlphaFoldDB" id="A0A371CP32"/>
<protein>
    <recommendedName>
        <fullName evidence="5">Transmembrane protein</fullName>
    </recommendedName>
</protein>
<keyword evidence="2" id="KW-1133">Transmembrane helix</keyword>
<gene>
    <name evidence="3" type="ORF">OH76DRAFT_1422746</name>
</gene>
<keyword evidence="2" id="KW-0812">Transmembrane</keyword>
<keyword evidence="4" id="KW-1185">Reference proteome</keyword>
<keyword evidence="2" id="KW-0472">Membrane</keyword>
<evidence type="ECO:0000313" key="3">
    <source>
        <dbReference type="EMBL" id="RDX42059.1"/>
    </source>
</evidence>